<dbReference type="InterPro" id="IPR011009">
    <property type="entry name" value="Kinase-like_dom_sf"/>
</dbReference>
<accession>A0A3G5ADE7</accession>
<evidence type="ECO:0000313" key="1">
    <source>
        <dbReference type="EMBL" id="AYV85187.1"/>
    </source>
</evidence>
<dbReference type="Gene3D" id="1.10.510.10">
    <property type="entry name" value="Transferase(Phosphotransferase) domain 1"/>
    <property type="match status" value="1"/>
</dbReference>
<keyword evidence="1" id="KW-0418">Kinase</keyword>
<name>A0A3G5ADE7_9VIRU</name>
<gene>
    <name evidence="1" type="ORF">Satyrvirus6_19</name>
</gene>
<keyword evidence="1" id="KW-0808">Transferase</keyword>
<dbReference type="EMBL" id="MK072442">
    <property type="protein sequence ID" value="AYV85187.1"/>
    <property type="molecule type" value="Genomic_DNA"/>
</dbReference>
<organism evidence="1">
    <name type="scientific">Satyrvirus sp</name>
    <dbReference type="NCBI Taxonomy" id="2487771"/>
    <lineage>
        <taxon>Viruses</taxon>
        <taxon>Varidnaviria</taxon>
        <taxon>Bamfordvirae</taxon>
        <taxon>Nucleocytoviricota</taxon>
        <taxon>Megaviricetes</taxon>
        <taxon>Imitervirales</taxon>
        <taxon>Mimiviridae</taxon>
        <taxon>Megamimivirinae</taxon>
    </lineage>
</organism>
<protein>
    <submittedName>
        <fullName evidence="1">Serine/threonine protein kinase</fullName>
    </submittedName>
</protein>
<dbReference type="SUPFAM" id="SSF56112">
    <property type="entry name" value="Protein kinase-like (PK-like)"/>
    <property type="match status" value="1"/>
</dbReference>
<sequence length="487" mass="56795">MQYNIDYMLPLLDYSIPMKNGLTKESLKQIFNNSYFKKWLGEHSYLLKNFPDKYQTINEYCNPEVINEYYARDAADIKKKFRHPVKKYKSEEIRAVPIPVMTGGNTPDDETQPLAASEETLPINSINVLATIIFSHSVDLAETGKQRKRTTTESEQLNIILKSPLSFDEIRTLASPKNKRLVYQIGSYDKKFVLKITIPTENYINEMNIYKDLLEYDDIKDNLIQPFYLKCINIDNIDKIFFGAYGNGYFIDPKFFENVKNDVVQMFKNFNEKYKSNVTDCCIMILEYQEKYLTLYDYLINYNNVSCNFVKKTIDILQNLNTNKGFAHMDLHSSNLLVDVIRVEPILYDFDFSMTSNVDNNIYYNATEANCPYEKDKCKNLIEILKSDKVKYGFVIDFLKFFKSSRANINCAVVGKEVADTIKTYAEKKYTPKQVNEFEINTVETAIKIGPEAGPLFQNGASSDPFYYKYQKYKTKYFELLNNTQKN</sequence>
<proteinExistence type="predicted"/>
<reference evidence="1" key="1">
    <citation type="submission" date="2018-10" db="EMBL/GenBank/DDBJ databases">
        <title>Hidden diversity of soil giant viruses.</title>
        <authorList>
            <person name="Schulz F."/>
            <person name="Alteio L."/>
            <person name="Goudeau D."/>
            <person name="Ryan E.M."/>
            <person name="Malmstrom R.R."/>
            <person name="Blanchard J."/>
            <person name="Woyke T."/>
        </authorList>
    </citation>
    <scope>NUCLEOTIDE SEQUENCE</scope>
    <source>
        <strain evidence="1">SAV1</strain>
    </source>
</reference>
<keyword evidence="1" id="KW-0723">Serine/threonine-protein kinase</keyword>
<dbReference type="GO" id="GO:0004674">
    <property type="term" value="F:protein serine/threonine kinase activity"/>
    <property type="evidence" value="ECO:0007669"/>
    <property type="project" value="UniProtKB-KW"/>
</dbReference>